<dbReference type="InterPro" id="IPR051058">
    <property type="entry name" value="GDSL_Est/Lipase"/>
</dbReference>
<evidence type="ECO:0008006" key="5">
    <source>
        <dbReference type="Google" id="ProtNLM"/>
    </source>
</evidence>
<dbReference type="Pfam" id="PF00657">
    <property type="entry name" value="Lipase_GDSL"/>
    <property type="match status" value="1"/>
</dbReference>
<dbReference type="Proteomes" id="UP000253664">
    <property type="component" value="Unassembled WGS sequence"/>
</dbReference>
<dbReference type="PANTHER" id="PTHR45648">
    <property type="entry name" value="GDSL LIPASE/ACYLHYDROLASE FAMILY PROTEIN (AFU_ORTHOLOGUE AFUA_4G14700)"/>
    <property type="match status" value="1"/>
</dbReference>
<evidence type="ECO:0000313" key="4">
    <source>
        <dbReference type="Proteomes" id="UP000253664"/>
    </source>
</evidence>
<dbReference type="InterPro" id="IPR001087">
    <property type="entry name" value="GDSL"/>
</dbReference>
<evidence type="ECO:0000256" key="2">
    <source>
        <dbReference type="SAM" id="SignalP"/>
    </source>
</evidence>
<keyword evidence="1" id="KW-0378">Hydrolase</keyword>
<dbReference type="InterPro" id="IPR036514">
    <property type="entry name" value="SGNH_hydro_sf"/>
</dbReference>
<dbReference type="CDD" id="cd01846">
    <property type="entry name" value="fatty_acyltransferase_like"/>
    <property type="match status" value="1"/>
</dbReference>
<dbReference type="GO" id="GO:0016788">
    <property type="term" value="F:hydrolase activity, acting on ester bonds"/>
    <property type="evidence" value="ECO:0007669"/>
    <property type="project" value="InterPro"/>
</dbReference>
<keyword evidence="2" id="KW-0732">Signal</keyword>
<dbReference type="Gene3D" id="3.40.50.1110">
    <property type="entry name" value="SGNH hydrolase"/>
    <property type="match status" value="1"/>
</dbReference>
<evidence type="ECO:0000256" key="1">
    <source>
        <dbReference type="ARBA" id="ARBA00022801"/>
    </source>
</evidence>
<sequence length="295" mass="31655">MALALFYFSLAIILASGLAAPVGYKAPYSSMIVFGDSLSDNGLTYEVTNHTWPKDPAYYKGRFSNGPTWAEDVAATLDVPLYDYARGGATTDNALVQGFTGSKSDIAVPSLTDQVHDFLSKPRPDLSTSLVVLLGGANDVYFNNTANPAAAAAAIGRLLIQLRDAGATHFLLPEYPDLSLAPYGSSLDDQHKAMLSTYTKQLGADLQRVARNVSSASPGVTIKVVDLQPLFRTIESNSRALGFDRKGLRQACLVGAYGEASRSLCSDPDRYVYFDAYHPTGKTHCLIANEVVDAL</sequence>
<organism evidence="3 4">
    <name type="scientific">Ophiocordyceps polyrhachis-furcata BCC 54312</name>
    <dbReference type="NCBI Taxonomy" id="1330021"/>
    <lineage>
        <taxon>Eukaryota</taxon>
        <taxon>Fungi</taxon>
        <taxon>Dikarya</taxon>
        <taxon>Ascomycota</taxon>
        <taxon>Pezizomycotina</taxon>
        <taxon>Sordariomycetes</taxon>
        <taxon>Hypocreomycetidae</taxon>
        <taxon>Hypocreales</taxon>
        <taxon>Ophiocordycipitaceae</taxon>
        <taxon>Ophiocordyceps</taxon>
    </lineage>
</organism>
<dbReference type="EMBL" id="LKCN02000013">
    <property type="protein sequence ID" value="RCI10251.1"/>
    <property type="molecule type" value="Genomic_DNA"/>
</dbReference>
<dbReference type="OrthoDB" id="1600564at2759"/>
<protein>
    <recommendedName>
        <fullName evidence="5">SGNH hydrolase-type esterase domain-containing protein</fullName>
    </recommendedName>
</protein>
<feature type="chain" id="PRO_5016926712" description="SGNH hydrolase-type esterase domain-containing protein" evidence="2">
    <location>
        <begin position="20"/>
        <end position="295"/>
    </location>
</feature>
<dbReference type="STRING" id="1330021.A0A367L755"/>
<dbReference type="SUPFAM" id="SSF52266">
    <property type="entry name" value="SGNH hydrolase"/>
    <property type="match status" value="1"/>
</dbReference>
<keyword evidence="4" id="KW-1185">Reference proteome</keyword>
<accession>A0A367L755</accession>
<reference evidence="3 4" key="1">
    <citation type="journal article" date="2015" name="BMC Genomics">
        <title>Insights from the genome of Ophiocordyceps polyrhachis-furcata to pathogenicity and host specificity in insect fungi.</title>
        <authorList>
            <person name="Wichadakul D."/>
            <person name="Kobmoo N."/>
            <person name="Ingsriswang S."/>
            <person name="Tangphatsornruang S."/>
            <person name="Chantasingh D."/>
            <person name="Luangsa-ard J.J."/>
            <person name="Eurwilaichitr L."/>
        </authorList>
    </citation>
    <scope>NUCLEOTIDE SEQUENCE [LARGE SCALE GENOMIC DNA]</scope>
    <source>
        <strain evidence="3 4">BCC 54312</strain>
    </source>
</reference>
<feature type="signal peptide" evidence="2">
    <location>
        <begin position="1"/>
        <end position="19"/>
    </location>
</feature>
<dbReference type="AlphaFoldDB" id="A0A367L755"/>
<evidence type="ECO:0000313" key="3">
    <source>
        <dbReference type="EMBL" id="RCI10251.1"/>
    </source>
</evidence>
<proteinExistence type="predicted"/>
<comment type="caution">
    <text evidence="3">The sequence shown here is derived from an EMBL/GenBank/DDBJ whole genome shotgun (WGS) entry which is preliminary data.</text>
</comment>
<dbReference type="PANTHER" id="PTHR45648:SF22">
    <property type="entry name" value="GDSL LIPASE_ACYLHYDROLASE FAMILY PROTEIN (AFU_ORTHOLOGUE AFUA_4G14700)"/>
    <property type="match status" value="1"/>
</dbReference>
<name>A0A367L755_9HYPO</name>
<gene>
    <name evidence="3" type="ORF">L249_8709</name>
</gene>